<reference evidence="1 2" key="1">
    <citation type="journal article" date="2015" name="Microbiology (Mosc.)">
        <title>Genomics of the Weissella cibaria species with an examination of its metabolic traits.</title>
        <authorList>
            <person name="Lynch K.M."/>
            <person name="Lucid A."/>
            <person name="Arendt E.K."/>
            <person name="Sleator R.D."/>
            <person name="Lucey B."/>
            <person name="Coffey A."/>
        </authorList>
    </citation>
    <scope>NUCLEOTIDE SEQUENCE [LARGE SCALE GENOMIC DNA]</scope>
    <source>
        <strain evidence="1 2">MG1</strain>
    </source>
</reference>
<protein>
    <submittedName>
        <fullName evidence="1">Uncharacterized protein</fullName>
    </submittedName>
</protein>
<evidence type="ECO:0000313" key="2">
    <source>
        <dbReference type="Proteomes" id="UP000032287"/>
    </source>
</evidence>
<gene>
    <name evidence="1" type="ORF">QX99_01192</name>
</gene>
<accession>A0A0D1JGD2</accession>
<name>A0A0D1JGD2_9LACO</name>
<dbReference type="AlphaFoldDB" id="A0A0D1JGD2"/>
<keyword evidence="2" id="KW-1185">Reference proteome</keyword>
<organism evidence="1 2">
    <name type="scientific">Weissella cibaria</name>
    <dbReference type="NCBI Taxonomy" id="137591"/>
    <lineage>
        <taxon>Bacteria</taxon>
        <taxon>Bacillati</taxon>
        <taxon>Bacillota</taxon>
        <taxon>Bacilli</taxon>
        <taxon>Lactobacillales</taxon>
        <taxon>Lactobacillaceae</taxon>
        <taxon>Weissella</taxon>
    </lineage>
</organism>
<sequence>MDYEEMLEQLRSGELEEFVLEAKDFKAFYEVWRNYPYQNAIRGVAARGGVVTYTAKNKAK</sequence>
<dbReference type="Proteomes" id="UP000032287">
    <property type="component" value="Unassembled WGS sequence"/>
</dbReference>
<dbReference type="eggNOG" id="ENOG502ZEYN">
    <property type="taxonomic scope" value="Bacteria"/>
</dbReference>
<dbReference type="RefSeq" id="WP_043709655.1">
    <property type="nucleotide sequence ID" value="NZ_JALOCT010000021.1"/>
</dbReference>
<comment type="caution">
    <text evidence="1">The sequence shown here is derived from an EMBL/GenBank/DDBJ whole genome shotgun (WGS) entry which is preliminary data.</text>
</comment>
<evidence type="ECO:0000313" key="1">
    <source>
        <dbReference type="EMBL" id="KIU20458.1"/>
    </source>
</evidence>
<proteinExistence type="predicted"/>
<dbReference type="EMBL" id="JWHU01000019">
    <property type="protein sequence ID" value="KIU20458.1"/>
    <property type="molecule type" value="Genomic_DNA"/>
</dbReference>
<dbReference type="PATRIC" id="fig|137591.25.peg.1162"/>
<dbReference type="STRING" id="137591.AO080_10605"/>